<evidence type="ECO:0000256" key="3">
    <source>
        <dbReference type="ARBA" id="ARBA00023054"/>
    </source>
</evidence>
<dbReference type="Pfam" id="PF07195">
    <property type="entry name" value="FliD_C"/>
    <property type="match status" value="1"/>
</dbReference>
<name>A0A6P2R803_9BURK</name>
<comment type="function">
    <text evidence="5">Required for morphogenesis and for the elongation of the flagellar filament by facilitating polymerization of the flagellin monomers at the tip of growing filament. Forms a capping structure, which prevents flagellin subunits (transported through the central channel of the flagellum) from leaking out without polymerization at the distal end.</text>
</comment>
<evidence type="ECO:0000313" key="8">
    <source>
        <dbReference type="EMBL" id="VWC31699.1"/>
    </source>
</evidence>
<keyword evidence="8" id="KW-0282">Flagellum</keyword>
<feature type="domain" description="Flagellar hook-associated protein 2 C-terminal" evidence="7">
    <location>
        <begin position="254"/>
        <end position="479"/>
    </location>
</feature>
<comment type="subunit">
    <text evidence="2 5">Homopentamer.</text>
</comment>
<keyword evidence="4 5" id="KW-0975">Bacterial flagellum</keyword>
<proteinExistence type="inferred from homology"/>
<dbReference type="InterPro" id="IPR010809">
    <property type="entry name" value="FliD_C"/>
</dbReference>
<keyword evidence="8" id="KW-0969">Cilium</keyword>
<comment type="similarity">
    <text evidence="1 5">Belongs to the FliD family.</text>
</comment>
<keyword evidence="8" id="KW-0966">Cell projection</keyword>
<dbReference type="GO" id="GO:0009424">
    <property type="term" value="C:bacterial-type flagellum hook"/>
    <property type="evidence" value="ECO:0007669"/>
    <property type="project" value="UniProtKB-UniRule"/>
</dbReference>
<dbReference type="InterPro" id="IPR003481">
    <property type="entry name" value="FliD_N"/>
</dbReference>
<evidence type="ECO:0000259" key="6">
    <source>
        <dbReference type="Pfam" id="PF02465"/>
    </source>
</evidence>
<keyword evidence="9" id="KW-1185">Reference proteome</keyword>
<dbReference type="Proteomes" id="UP000494330">
    <property type="component" value="Unassembled WGS sequence"/>
</dbReference>
<protein>
    <recommendedName>
        <fullName evidence="5">Flagellar hook-associated protein 2</fullName>
        <shortName evidence="5">HAP2</shortName>
    </recommendedName>
    <alternativeName>
        <fullName evidence="5">Flagellar cap protein</fullName>
    </alternativeName>
</protein>
<dbReference type="Pfam" id="PF02465">
    <property type="entry name" value="FliD_N"/>
    <property type="match status" value="1"/>
</dbReference>
<dbReference type="AlphaFoldDB" id="A0A6P2R803"/>
<gene>
    <name evidence="8" type="ORF">BPA30113_06327</name>
</gene>
<feature type="domain" description="Flagellar hook-associated protein 2 N-terminal" evidence="6">
    <location>
        <begin position="32"/>
        <end position="128"/>
    </location>
</feature>
<sequence>MATNSAVNTSATANSLMQQAAQSIINGSTGNSSMDVGTLVKTLVNAKTAGRVAALASSQATSSTQISAFGALSSALGALEASLTSLKNGGLQSTFNATASGKGLTATAGVGAVAGTYTVGVTQIATSQALASSGFDGSKALGTGTLTLSLGNQSFKVEIGSNNNTLSGIAAAINNASDNAGISATVINGTDGAHLVLASTKTGSANAINVAVGNLSGDNGLSSLGVTSKADTSGGASTIESANSAAAWRQSTAAQDAKFTLNGIASTSASNAVSGVLNGVTLNLSAAAVSATDTQTLTVSTDAKAQASTITNFVNLYNTVVKTMSTLTSYTEGASSQGALIGDSTLNTIRNALASTVSVGVANDGGNGHTNLMSIGISLEKDGTLKIDTAKLDNALATNQSGVARLFNTTNGIGTRMAEQIAPFTKKDGMIDVRTKALNADLKRVTQQQADLADYSSQLTKQYQAQFTALNTLMAKMNSNTQYLTRLFGGANSSGTLANK</sequence>
<keyword evidence="5" id="KW-0964">Secreted</keyword>
<evidence type="ECO:0000256" key="1">
    <source>
        <dbReference type="ARBA" id="ARBA00009764"/>
    </source>
</evidence>
<evidence type="ECO:0000256" key="5">
    <source>
        <dbReference type="RuleBase" id="RU362066"/>
    </source>
</evidence>
<accession>A0A6P2R803</accession>
<dbReference type="InterPro" id="IPR040026">
    <property type="entry name" value="FliD"/>
</dbReference>
<evidence type="ECO:0000313" key="9">
    <source>
        <dbReference type="Proteomes" id="UP000494330"/>
    </source>
</evidence>
<organism evidence="8 9">
    <name type="scientific">Burkholderia paludis</name>
    <dbReference type="NCBI Taxonomy" id="1506587"/>
    <lineage>
        <taxon>Bacteria</taxon>
        <taxon>Pseudomonadati</taxon>
        <taxon>Pseudomonadota</taxon>
        <taxon>Betaproteobacteria</taxon>
        <taxon>Burkholderiales</taxon>
        <taxon>Burkholderiaceae</taxon>
        <taxon>Burkholderia</taxon>
        <taxon>Burkholderia cepacia complex</taxon>
    </lineage>
</organism>
<keyword evidence="3" id="KW-0175">Coiled coil</keyword>
<dbReference type="GO" id="GO:0009421">
    <property type="term" value="C:bacterial-type flagellum filament cap"/>
    <property type="evidence" value="ECO:0007669"/>
    <property type="project" value="InterPro"/>
</dbReference>
<dbReference type="GO" id="GO:0005576">
    <property type="term" value="C:extracellular region"/>
    <property type="evidence" value="ECO:0007669"/>
    <property type="project" value="UniProtKB-SubCell"/>
</dbReference>
<dbReference type="PANTHER" id="PTHR30288:SF0">
    <property type="entry name" value="FLAGELLAR HOOK-ASSOCIATED PROTEIN 2"/>
    <property type="match status" value="1"/>
</dbReference>
<dbReference type="PANTHER" id="PTHR30288">
    <property type="entry name" value="FLAGELLAR CAP/ASSEMBLY PROTEIN FLID"/>
    <property type="match status" value="1"/>
</dbReference>
<dbReference type="GO" id="GO:0071973">
    <property type="term" value="P:bacterial-type flagellum-dependent cell motility"/>
    <property type="evidence" value="ECO:0007669"/>
    <property type="project" value="TreeGrafter"/>
</dbReference>
<reference evidence="8 9" key="1">
    <citation type="submission" date="2019-09" db="EMBL/GenBank/DDBJ databases">
        <authorList>
            <person name="Depoorter E."/>
        </authorList>
    </citation>
    <scope>NUCLEOTIDE SEQUENCE [LARGE SCALE GENOMIC DNA]</scope>
    <source>
        <strain evidence="8">LMG 30113</strain>
    </source>
</reference>
<comment type="subcellular location">
    <subcellularLocation>
        <location evidence="5">Secreted</location>
    </subcellularLocation>
    <subcellularLocation>
        <location evidence="5">Bacterial flagellum</location>
    </subcellularLocation>
</comment>
<dbReference type="GO" id="GO:0007155">
    <property type="term" value="P:cell adhesion"/>
    <property type="evidence" value="ECO:0007669"/>
    <property type="project" value="InterPro"/>
</dbReference>
<evidence type="ECO:0000259" key="7">
    <source>
        <dbReference type="Pfam" id="PF07195"/>
    </source>
</evidence>
<dbReference type="EMBL" id="CABVQD010000033">
    <property type="protein sequence ID" value="VWC31699.1"/>
    <property type="molecule type" value="Genomic_DNA"/>
</dbReference>
<dbReference type="RefSeq" id="WP_031398098.1">
    <property type="nucleotide sequence ID" value="NZ_CABVQD010000033.1"/>
</dbReference>
<evidence type="ECO:0000256" key="2">
    <source>
        <dbReference type="ARBA" id="ARBA00011255"/>
    </source>
</evidence>
<evidence type="ECO:0000256" key="4">
    <source>
        <dbReference type="ARBA" id="ARBA00023143"/>
    </source>
</evidence>